<dbReference type="EMBL" id="NHYE01005664">
    <property type="protein sequence ID" value="PPQ64649.1"/>
    <property type="molecule type" value="Genomic_DNA"/>
</dbReference>
<evidence type="ECO:0000256" key="6">
    <source>
        <dbReference type="ARBA" id="ARBA00023274"/>
    </source>
</evidence>
<dbReference type="InterPro" id="IPR040008">
    <property type="entry name" value="Ribosomal_mL46"/>
</dbReference>
<evidence type="ECO:0000313" key="11">
    <source>
        <dbReference type="Proteomes" id="UP000284706"/>
    </source>
</evidence>
<dbReference type="FunCoup" id="A0A409VD81">
    <property type="interactions" value="52"/>
</dbReference>
<evidence type="ECO:0000256" key="2">
    <source>
        <dbReference type="ARBA" id="ARBA00009070"/>
    </source>
</evidence>
<dbReference type="CDD" id="cd04661">
    <property type="entry name" value="NUDIX_MRP_L46"/>
    <property type="match status" value="1"/>
</dbReference>
<dbReference type="AlphaFoldDB" id="A0A409VD81"/>
<dbReference type="PANTHER" id="PTHR13124:SF12">
    <property type="entry name" value="LARGE RIBOSOMAL SUBUNIT PROTEIN ML46"/>
    <property type="match status" value="1"/>
</dbReference>
<protein>
    <recommendedName>
        <fullName evidence="7">Large ribosomal subunit protein mL46</fullName>
    </recommendedName>
</protein>
<evidence type="ECO:0000256" key="5">
    <source>
        <dbReference type="ARBA" id="ARBA00023128"/>
    </source>
</evidence>
<dbReference type="InterPro" id="IPR021757">
    <property type="entry name" value="Ribosomal_mL46_N"/>
</dbReference>
<dbReference type="Proteomes" id="UP000284706">
    <property type="component" value="Unassembled WGS sequence"/>
</dbReference>
<evidence type="ECO:0000256" key="1">
    <source>
        <dbReference type="ARBA" id="ARBA00004173"/>
    </source>
</evidence>
<name>A0A409VD81_9AGAR</name>
<keyword evidence="4" id="KW-0689">Ribosomal protein</keyword>
<evidence type="ECO:0000259" key="9">
    <source>
        <dbReference type="Pfam" id="PF11788"/>
    </source>
</evidence>
<dbReference type="Pfam" id="PF11788">
    <property type="entry name" value="MRP-L46"/>
    <property type="match status" value="1"/>
</dbReference>
<evidence type="ECO:0000256" key="7">
    <source>
        <dbReference type="ARBA" id="ARBA00035190"/>
    </source>
</evidence>
<dbReference type="InParanoid" id="A0A409VD81"/>
<comment type="subcellular location">
    <subcellularLocation>
        <location evidence="1">Mitochondrion</location>
    </subcellularLocation>
</comment>
<dbReference type="PANTHER" id="PTHR13124">
    <property type="entry name" value="39S RIBOSOMAL PROTEIN L46, MITOCHONDRIAL PRECURSOR-RELATED"/>
    <property type="match status" value="1"/>
</dbReference>
<evidence type="ECO:0000256" key="4">
    <source>
        <dbReference type="ARBA" id="ARBA00022980"/>
    </source>
</evidence>
<evidence type="ECO:0000256" key="3">
    <source>
        <dbReference type="ARBA" id="ARBA00022946"/>
    </source>
</evidence>
<dbReference type="STRING" id="231916.A0A409VD81"/>
<dbReference type="GO" id="GO:0003735">
    <property type="term" value="F:structural constituent of ribosome"/>
    <property type="evidence" value="ECO:0007669"/>
    <property type="project" value="InterPro"/>
</dbReference>
<proteinExistence type="inferred from homology"/>
<sequence length="267" mass="30612">MLSSRCAAAARPFWRSLATEATAEQSTSSRAKKIKPRISTAVILNRAPILTRSPTPFEKAYYSYQARIRRSLHNPFPNDFYFKPGTLLETRFNLEERKREHRAFGPGFLPKEDISEEKRLADIAAVEQLAQQEGEGEELMPRVHPSDTNGDTKSLDRQGQRNLYLLLHTSEQGKDVWRFPQGGVAKDQFLHQAAQRDLLNECGDKMDTWIVGKAPHVIFFYKAHILAGQVSPVGDHIRDFAWLTKQEIQTRVDEPYWNTIKDILSDF</sequence>
<keyword evidence="5" id="KW-0496">Mitochondrion</keyword>
<evidence type="ECO:0000313" key="10">
    <source>
        <dbReference type="EMBL" id="PPQ64649.1"/>
    </source>
</evidence>
<dbReference type="GO" id="GO:0005762">
    <property type="term" value="C:mitochondrial large ribosomal subunit"/>
    <property type="evidence" value="ECO:0007669"/>
    <property type="project" value="TreeGrafter"/>
</dbReference>
<organism evidence="10 11">
    <name type="scientific">Gymnopilus dilepis</name>
    <dbReference type="NCBI Taxonomy" id="231916"/>
    <lineage>
        <taxon>Eukaryota</taxon>
        <taxon>Fungi</taxon>
        <taxon>Dikarya</taxon>
        <taxon>Basidiomycota</taxon>
        <taxon>Agaricomycotina</taxon>
        <taxon>Agaricomycetes</taxon>
        <taxon>Agaricomycetidae</taxon>
        <taxon>Agaricales</taxon>
        <taxon>Agaricineae</taxon>
        <taxon>Hymenogastraceae</taxon>
        <taxon>Gymnopilus</taxon>
    </lineage>
</organism>
<dbReference type="Gene3D" id="3.90.79.10">
    <property type="entry name" value="Nucleoside Triphosphate Pyrophosphohydrolase"/>
    <property type="match status" value="2"/>
</dbReference>
<feature type="domain" description="Large ribosomal subunit protein mL46 N-terminal" evidence="9">
    <location>
        <begin position="37"/>
        <end position="103"/>
    </location>
</feature>
<feature type="region of interest" description="Disordered" evidence="8">
    <location>
        <begin position="133"/>
        <end position="155"/>
    </location>
</feature>
<keyword evidence="6" id="KW-0687">Ribonucleoprotein</keyword>
<dbReference type="InterPro" id="IPR015797">
    <property type="entry name" value="NUDIX_hydrolase-like_dom_sf"/>
</dbReference>
<comment type="caution">
    <text evidence="10">The sequence shown here is derived from an EMBL/GenBank/DDBJ whole genome shotgun (WGS) entry which is preliminary data.</text>
</comment>
<accession>A0A409VD81</accession>
<evidence type="ECO:0000256" key="8">
    <source>
        <dbReference type="SAM" id="MobiDB-lite"/>
    </source>
</evidence>
<dbReference type="SUPFAM" id="SSF55811">
    <property type="entry name" value="Nudix"/>
    <property type="match status" value="1"/>
</dbReference>
<dbReference type="InterPro" id="IPR033650">
    <property type="entry name" value="Ribosomal_mL46_NUDIX"/>
</dbReference>
<keyword evidence="3" id="KW-0809">Transit peptide</keyword>
<comment type="similarity">
    <text evidence="2">Belongs to the mitochondrion-specific ribosomal protein mL46 family.</text>
</comment>
<gene>
    <name evidence="10" type="ORF">CVT26_002739</name>
</gene>
<reference evidence="10 11" key="1">
    <citation type="journal article" date="2018" name="Evol. Lett.">
        <title>Horizontal gene cluster transfer increased hallucinogenic mushroom diversity.</title>
        <authorList>
            <person name="Reynolds H.T."/>
            <person name="Vijayakumar V."/>
            <person name="Gluck-Thaler E."/>
            <person name="Korotkin H.B."/>
            <person name="Matheny P.B."/>
            <person name="Slot J.C."/>
        </authorList>
    </citation>
    <scope>NUCLEOTIDE SEQUENCE [LARGE SCALE GENOMIC DNA]</scope>
    <source>
        <strain evidence="10 11">SRW20</strain>
    </source>
</reference>
<keyword evidence="11" id="KW-1185">Reference proteome</keyword>
<dbReference type="OrthoDB" id="414075at2759"/>